<dbReference type="NCBIfam" id="TIGR00604">
    <property type="entry name" value="rad3"/>
    <property type="match status" value="1"/>
</dbReference>
<evidence type="ECO:0000256" key="5">
    <source>
        <dbReference type="ARBA" id="ARBA00017386"/>
    </source>
</evidence>
<evidence type="ECO:0000256" key="14">
    <source>
        <dbReference type="ARBA" id="ARBA00023235"/>
    </source>
</evidence>
<evidence type="ECO:0000256" key="8">
    <source>
        <dbReference type="ARBA" id="ARBA00022801"/>
    </source>
</evidence>
<dbReference type="FunFam" id="3.40.50.300:FF:001372">
    <property type="entry name" value="ATP-dependent DNA helicase chl1"/>
    <property type="match status" value="1"/>
</dbReference>
<evidence type="ECO:0000256" key="23">
    <source>
        <dbReference type="SAM" id="MobiDB-lite"/>
    </source>
</evidence>
<evidence type="ECO:0000256" key="9">
    <source>
        <dbReference type="ARBA" id="ARBA00022806"/>
    </source>
</evidence>
<evidence type="ECO:0000256" key="12">
    <source>
        <dbReference type="ARBA" id="ARBA00023014"/>
    </source>
</evidence>
<dbReference type="InterPro" id="IPR006554">
    <property type="entry name" value="Helicase-like_DEXD_c2"/>
</dbReference>
<evidence type="ECO:0000256" key="22">
    <source>
        <dbReference type="ARBA" id="ARBA00048954"/>
    </source>
</evidence>
<evidence type="ECO:0000256" key="6">
    <source>
        <dbReference type="ARBA" id="ARBA00022723"/>
    </source>
</evidence>
<keyword evidence="26" id="KW-1185">Reference proteome</keyword>
<dbReference type="PANTHER" id="PTHR11472">
    <property type="entry name" value="DNA REPAIR DEAD HELICASE RAD3/XP-D SUBFAMILY MEMBER"/>
    <property type="match status" value="1"/>
</dbReference>
<keyword evidence="13" id="KW-0238">DNA-binding</keyword>
<dbReference type="GO" id="GO:0003677">
    <property type="term" value="F:DNA binding"/>
    <property type="evidence" value="ECO:0007669"/>
    <property type="project" value="UniProtKB-KW"/>
</dbReference>
<dbReference type="InterPro" id="IPR006555">
    <property type="entry name" value="ATP-dep_Helicase_C"/>
</dbReference>
<evidence type="ECO:0000256" key="19">
    <source>
        <dbReference type="ARBA" id="ARBA00044998"/>
    </source>
</evidence>
<name>A0AAW0R5F5_9PEZI</name>
<dbReference type="GO" id="GO:0005524">
    <property type="term" value="F:ATP binding"/>
    <property type="evidence" value="ECO:0007669"/>
    <property type="project" value="UniProtKB-KW"/>
</dbReference>
<dbReference type="GO" id="GO:0016818">
    <property type="term" value="F:hydrolase activity, acting on acid anhydrides, in phosphorus-containing anhydrides"/>
    <property type="evidence" value="ECO:0007669"/>
    <property type="project" value="InterPro"/>
</dbReference>
<dbReference type="EC" id="5.6.2.3" evidence="18"/>
<evidence type="ECO:0000256" key="18">
    <source>
        <dbReference type="ARBA" id="ARBA00044969"/>
    </source>
</evidence>
<dbReference type="GO" id="GO:0046872">
    <property type="term" value="F:metal ion binding"/>
    <property type="evidence" value="ECO:0007669"/>
    <property type="project" value="UniProtKB-KW"/>
</dbReference>
<protein>
    <recommendedName>
        <fullName evidence="5">ATP-dependent DNA helicase CHL1</fullName>
        <ecNumber evidence="18">5.6.2.3</ecNumber>
    </recommendedName>
    <alternativeName>
        <fullName evidence="4">ATP-dependent DNA helicase chl1</fullName>
    </alternativeName>
    <alternativeName>
        <fullName evidence="17">Chromosome loss protein 1</fullName>
    </alternativeName>
    <alternativeName>
        <fullName evidence="19 20">DNA 5'-3' helicase CHL1</fullName>
    </alternativeName>
</protein>
<keyword evidence="14" id="KW-0413">Isomerase</keyword>
<evidence type="ECO:0000256" key="7">
    <source>
        <dbReference type="ARBA" id="ARBA00022741"/>
    </source>
</evidence>
<comment type="similarity">
    <text evidence="3">Belongs to the DEAD box helicase family. DEAH subfamily. DDX11/CHL1 sub-subfamily.</text>
</comment>
<dbReference type="InterPro" id="IPR027417">
    <property type="entry name" value="P-loop_NTPase"/>
</dbReference>
<dbReference type="GO" id="GO:0005634">
    <property type="term" value="C:nucleus"/>
    <property type="evidence" value="ECO:0007669"/>
    <property type="project" value="UniProtKB-SubCell"/>
</dbReference>
<feature type="compositionally biased region" description="Low complexity" evidence="23">
    <location>
        <begin position="670"/>
        <end position="687"/>
    </location>
</feature>
<dbReference type="Pfam" id="PF13307">
    <property type="entry name" value="Helicase_C_2"/>
    <property type="match status" value="1"/>
</dbReference>
<dbReference type="Proteomes" id="UP001392437">
    <property type="component" value="Unassembled WGS sequence"/>
</dbReference>
<evidence type="ECO:0000256" key="20">
    <source>
        <dbReference type="ARBA" id="ARBA00045008"/>
    </source>
</evidence>
<comment type="subcellular location">
    <subcellularLocation>
        <location evidence="2">Nucleus</location>
    </subcellularLocation>
</comment>
<dbReference type="SMART" id="SM00491">
    <property type="entry name" value="HELICc2"/>
    <property type="match status" value="1"/>
</dbReference>
<dbReference type="SMART" id="SM00488">
    <property type="entry name" value="DEXDc2"/>
    <property type="match status" value="1"/>
</dbReference>
<feature type="region of interest" description="Disordered" evidence="23">
    <location>
        <begin position="667"/>
        <end position="687"/>
    </location>
</feature>
<gene>
    <name evidence="25" type="ORF">PG999_004047</name>
</gene>
<evidence type="ECO:0000256" key="21">
    <source>
        <dbReference type="ARBA" id="ARBA00045702"/>
    </source>
</evidence>
<dbReference type="PROSITE" id="PS51193">
    <property type="entry name" value="HELICASE_ATP_BIND_2"/>
    <property type="match status" value="1"/>
</dbReference>
<dbReference type="EMBL" id="JAQQWP010000003">
    <property type="protein sequence ID" value="KAK8124129.1"/>
    <property type="molecule type" value="Genomic_DNA"/>
</dbReference>
<feature type="domain" description="Helicase ATP-binding" evidence="24">
    <location>
        <begin position="17"/>
        <end position="431"/>
    </location>
</feature>
<dbReference type="InterPro" id="IPR014013">
    <property type="entry name" value="Helic_SF1/SF2_ATP-bd_DinG/Rad3"/>
</dbReference>
<dbReference type="InterPro" id="IPR013020">
    <property type="entry name" value="Rad3/Chl1-like"/>
</dbReference>
<keyword evidence="7" id="KW-0547">Nucleotide-binding</keyword>
<sequence>MSEELDFDLDQVIDGIKKVDFHHPYTPYDVQEQFMRSVYDVLDTGNGQVGILESPTGTGKSLSLICAALTWLRNHKQAKFETAVEDAAQEFKDEPDWVVDQMLRRKRDEVIKKWEEREARLESVRAREKALEIRSTKRRRLNERAAGPDADHEQDEDEWLLDERDEDGSQGGESSNYSKDTRALMEKLGMMPKRDAEEDDDTTDEGLKIYYTSRTHSQLTQFIAELRRPTFPPSIPEALLSKDNASEPEAVKHIPLSSRQRLCINPAVARLGSVQAINDRCSELQQSNSKSKCQYVPNPEKLALTHQFRDHALAAIPDIEDLFDLGKKLSICPYYASRTAIPGAEIITLPYPLLLQKTARDALGIKLEGNVVIIDEAHNIMDAVANVYASEISLSELRRARQMLGVYVKKFGKKLKGENRVMVAQVARVIDGLSDWLDGALKLKGDQGIVDSNNLLKSKGADQINLFKLIQYVQESKLAYKIEGYVAHAEQDPKQPAARSSSSPVLHTLVSFLVSLTNLSTEGRIFYNKTSTHDQADIKLSYLLLSPTHAFSSVASAARAVILAGGTMSPFDDYTAHLFPHLDAAKVTTLSCGHVIPPSSLCVWTLASARPGLDFEFSFQKRSDRRMVHELGIAILNICTAVPDGVVVFFPSYGYLEEVVAAWGGGGGADSAPSQQQQQNNTTTPPSVWARLQSKKAVFRESKGGSSDDVLSQYSEAILGTNDPAKPPSNQPKRGGALLLSVVGGKMSEGINFSDRLGRCVVIVGLPYPNINSPDWKARIEYIETTTASRLLATVEDETSSEQRPLPPPISKADATAKAKEAARDFYENACMRAVNQSIGRAIRHKGDYAAIVLLDRRFGAERIRRKLPGWIRGGMVEGSEGGTLGQLMGKLNGFFREKKKMET</sequence>
<keyword evidence="6" id="KW-0479">Metal-binding</keyword>
<evidence type="ECO:0000256" key="10">
    <source>
        <dbReference type="ARBA" id="ARBA00022840"/>
    </source>
</evidence>
<keyword evidence="12" id="KW-0411">Iron-sulfur</keyword>
<evidence type="ECO:0000256" key="15">
    <source>
        <dbReference type="ARBA" id="ARBA00023242"/>
    </source>
</evidence>
<dbReference type="GO" id="GO:0006139">
    <property type="term" value="P:nucleobase-containing compound metabolic process"/>
    <property type="evidence" value="ECO:0007669"/>
    <property type="project" value="InterPro"/>
</dbReference>
<evidence type="ECO:0000256" key="3">
    <source>
        <dbReference type="ARBA" id="ARBA00008435"/>
    </source>
</evidence>
<evidence type="ECO:0000256" key="2">
    <source>
        <dbReference type="ARBA" id="ARBA00004123"/>
    </source>
</evidence>
<keyword evidence="16" id="KW-0131">Cell cycle</keyword>
<dbReference type="GO" id="GO:0043139">
    <property type="term" value="F:5'-3' DNA helicase activity"/>
    <property type="evidence" value="ECO:0007669"/>
    <property type="project" value="UniProtKB-EC"/>
</dbReference>
<comment type="cofactor">
    <cofactor evidence="1">
        <name>[4Fe-4S] cluster</name>
        <dbReference type="ChEBI" id="CHEBI:49883"/>
    </cofactor>
</comment>
<evidence type="ECO:0000256" key="1">
    <source>
        <dbReference type="ARBA" id="ARBA00001966"/>
    </source>
</evidence>
<evidence type="ECO:0000256" key="16">
    <source>
        <dbReference type="ARBA" id="ARBA00023306"/>
    </source>
</evidence>
<evidence type="ECO:0000256" key="17">
    <source>
        <dbReference type="ARBA" id="ARBA00029709"/>
    </source>
</evidence>
<keyword evidence="8" id="KW-0378">Hydrolase</keyword>
<evidence type="ECO:0000256" key="13">
    <source>
        <dbReference type="ARBA" id="ARBA00023125"/>
    </source>
</evidence>
<evidence type="ECO:0000256" key="11">
    <source>
        <dbReference type="ARBA" id="ARBA00023004"/>
    </source>
</evidence>
<keyword evidence="10" id="KW-0067">ATP-binding</keyword>
<comment type="function">
    <text evidence="21">ATP-dependent DNA helicase important for chromosome transmission and normal cell cycle progression in G(2)/M. May have a role in changing DNA topology to allow the loading of proteins involved in maintaining sister chromatid cohesion in the vicinity of the centromeres. Has a specific role in chromosome segregation during meiosis II.</text>
</comment>
<proteinExistence type="inferred from homology"/>
<evidence type="ECO:0000313" key="25">
    <source>
        <dbReference type="EMBL" id="KAK8124129.1"/>
    </source>
</evidence>
<dbReference type="InterPro" id="IPR045028">
    <property type="entry name" value="DinG/Rad3-like"/>
</dbReference>
<evidence type="ECO:0000256" key="4">
    <source>
        <dbReference type="ARBA" id="ARBA00016387"/>
    </source>
</evidence>
<dbReference type="SUPFAM" id="SSF52540">
    <property type="entry name" value="P-loop containing nucleoside triphosphate hydrolases"/>
    <property type="match status" value="1"/>
</dbReference>
<reference evidence="25 26" key="1">
    <citation type="submission" date="2023-01" db="EMBL/GenBank/DDBJ databases">
        <title>Analysis of 21 Apiospora genomes using comparative genomics revels a genus with tremendous synthesis potential of carbohydrate active enzymes and secondary metabolites.</title>
        <authorList>
            <person name="Sorensen T."/>
        </authorList>
    </citation>
    <scope>NUCLEOTIDE SEQUENCE [LARGE SCALE GENOMIC DNA]</scope>
    <source>
        <strain evidence="25 26">CBS 117206</strain>
    </source>
</reference>
<evidence type="ECO:0000259" key="24">
    <source>
        <dbReference type="PROSITE" id="PS51193"/>
    </source>
</evidence>
<keyword evidence="11" id="KW-0408">Iron</keyword>
<keyword evidence="15" id="KW-0539">Nucleus</keyword>
<dbReference type="PANTHER" id="PTHR11472:SF41">
    <property type="entry name" value="ATP-DEPENDENT DNA HELICASE DDX11-RELATED"/>
    <property type="match status" value="1"/>
</dbReference>
<comment type="catalytic activity">
    <reaction evidence="22">
        <text>ATP + H2O = ADP + phosphate + H(+)</text>
        <dbReference type="Rhea" id="RHEA:13065"/>
        <dbReference type="ChEBI" id="CHEBI:15377"/>
        <dbReference type="ChEBI" id="CHEBI:15378"/>
        <dbReference type="ChEBI" id="CHEBI:30616"/>
        <dbReference type="ChEBI" id="CHEBI:43474"/>
        <dbReference type="ChEBI" id="CHEBI:456216"/>
        <dbReference type="EC" id="5.6.2.3"/>
    </reaction>
</comment>
<dbReference type="Gene3D" id="3.40.50.300">
    <property type="entry name" value="P-loop containing nucleotide triphosphate hydrolases"/>
    <property type="match status" value="3"/>
</dbReference>
<dbReference type="FunFam" id="3.40.50.300:FF:002774">
    <property type="entry name" value="ATP-dependent DNA helicase chl1"/>
    <property type="match status" value="1"/>
</dbReference>
<dbReference type="CDD" id="cd18788">
    <property type="entry name" value="SF2_C_XPD"/>
    <property type="match status" value="1"/>
</dbReference>
<accession>A0AAW0R5F5</accession>
<comment type="caution">
    <text evidence="25">The sequence shown here is derived from an EMBL/GenBank/DDBJ whole genome shotgun (WGS) entry which is preliminary data.</text>
</comment>
<dbReference type="Pfam" id="PF06733">
    <property type="entry name" value="DEAD_2"/>
    <property type="match status" value="1"/>
</dbReference>
<keyword evidence="9 25" id="KW-0347">Helicase</keyword>
<dbReference type="AlphaFoldDB" id="A0AAW0R5F5"/>
<dbReference type="InterPro" id="IPR010614">
    <property type="entry name" value="RAD3-like_helicase_DEAD"/>
</dbReference>
<evidence type="ECO:0000313" key="26">
    <source>
        <dbReference type="Proteomes" id="UP001392437"/>
    </source>
</evidence>
<dbReference type="GO" id="GO:0051536">
    <property type="term" value="F:iron-sulfur cluster binding"/>
    <property type="evidence" value="ECO:0007669"/>
    <property type="project" value="UniProtKB-KW"/>
</dbReference>
<organism evidence="25 26">
    <name type="scientific">Apiospora kogelbergensis</name>
    <dbReference type="NCBI Taxonomy" id="1337665"/>
    <lineage>
        <taxon>Eukaryota</taxon>
        <taxon>Fungi</taxon>
        <taxon>Dikarya</taxon>
        <taxon>Ascomycota</taxon>
        <taxon>Pezizomycotina</taxon>
        <taxon>Sordariomycetes</taxon>
        <taxon>Xylariomycetidae</taxon>
        <taxon>Amphisphaeriales</taxon>
        <taxon>Apiosporaceae</taxon>
        <taxon>Apiospora</taxon>
    </lineage>
</organism>
<dbReference type="GO" id="GO:0034085">
    <property type="term" value="P:establishment of sister chromatid cohesion"/>
    <property type="evidence" value="ECO:0007669"/>
    <property type="project" value="TreeGrafter"/>
</dbReference>